<dbReference type="AlphaFoldDB" id="A0A0L0H8V8"/>
<dbReference type="STRING" id="645134.A0A0L0H8V8"/>
<evidence type="ECO:0000256" key="4">
    <source>
        <dbReference type="SAM" id="MobiDB-lite"/>
    </source>
</evidence>
<feature type="compositionally biased region" description="Basic residues" evidence="4">
    <location>
        <begin position="368"/>
        <end position="381"/>
    </location>
</feature>
<keyword evidence="2" id="KW-0804">Transcription</keyword>
<dbReference type="OMA" id="LQMKWPM"/>
<dbReference type="InterPro" id="IPR050140">
    <property type="entry name" value="SRY-related_HMG-box_TF-like"/>
</dbReference>
<feature type="compositionally biased region" description="Low complexity" evidence="4">
    <location>
        <begin position="399"/>
        <end position="416"/>
    </location>
</feature>
<dbReference type="SMART" id="SM00398">
    <property type="entry name" value="HMG"/>
    <property type="match status" value="1"/>
</dbReference>
<dbReference type="OrthoDB" id="6247875at2759"/>
<feature type="compositionally biased region" description="Polar residues" evidence="4">
    <location>
        <begin position="195"/>
        <end position="206"/>
    </location>
</feature>
<dbReference type="GO" id="GO:0000978">
    <property type="term" value="F:RNA polymerase II cis-regulatory region sequence-specific DNA binding"/>
    <property type="evidence" value="ECO:0007669"/>
    <property type="project" value="TreeGrafter"/>
</dbReference>
<feature type="compositionally biased region" description="Low complexity" evidence="4">
    <location>
        <begin position="450"/>
        <end position="461"/>
    </location>
</feature>
<reference evidence="6 7" key="1">
    <citation type="submission" date="2009-08" db="EMBL/GenBank/DDBJ databases">
        <title>The Genome Sequence of Spizellomyces punctatus strain DAOM BR117.</title>
        <authorList>
            <consortium name="The Broad Institute Genome Sequencing Platform"/>
            <person name="Russ C."/>
            <person name="Cuomo C."/>
            <person name="Shea T."/>
            <person name="Young S.K."/>
            <person name="Zeng Q."/>
            <person name="Koehrsen M."/>
            <person name="Haas B."/>
            <person name="Borodovsky M."/>
            <person name="Guigo R."/>
            <person name="Alvarado L."/>
            <person name="Berlin A."/>
            <person name="Bochicchio J."/>
            <person name="Borenstein D."/>
            <person name="Chapman S."/>
            <person name="Chen Z."/>
            <person name="Engels R."/>
            <person name="Freedman E."/>
            <person name="Gellesch M."/>
            <person name="Goldberg J."/>
            <person name="Griggs A."/>
            <person name="Gujja S."/>
            <person name="Heiman D."/>
            <person name="Hepburn T."/>
            <person name="Howarth C."/>
            <person name="Jen D."/>
            <person name="Larson L."/>
            <person name="Lewis B."/>
            <person name="Mehta T."/>
            <person name="Park D."/>
            <person name="Pearson M."/>
            <person name="Roberts A."/>
            <person name="Saif S."/>
            <person name="Shenoy N."/>
            <person name="Sisk P."/>
            <person name="Stolte C."/>
            <person name="Sykes S."/>
            <person name="Thomson T."/>
            <person name="Walk T."/>
            <person name="White J."/>
            <person name="Yandava C."/>
            <person name="Burger G."/>
            <person name="Gray M.W."/>
            <person name="Holland P.W.H."/>
            <person name="King N."/>
            <person name="Lang F.B.F."/>
            <person name="Roger A.J."/>
            <person name="Ruiz-Trillo I."/>
            <person name="Lander E."/>
            <person name="Nusbaum C."/>
        </authorList>
    </citation>
    <scope>NUCLEOTIDE SEQUENCE [LARGE SCALE GENOMIC DNA]</scope>
    <source>
        <strain evidence="6 7">DAOM BR117</strain>
    </source>
</reference>
<dbReference type="Gene3D" id="1.10.30.10">
    <property type="entry name" value="High mobility group box domain"/>
    <property type="match status" value="1"/>
</dbReference>
<feature type="compositionally biased region" description="Low complexity" evidence="4">
    <location>
        <begin position="274"/>
        <end position="290"/>
    </location>
</feature>
<protein>
    <recommendedName>
        <fullName evidence="5">HMG box domain-containing protein</fullName>
    </recommendedName>
</protein>
<dbReference type="GO" id="GO:0005634">
    <property type="term" value="C:nucleus"/>
    <property type="evidence" value="ECO:0007669"/>
    <property type="project" value="UniProtKB-UniRule"/>
</dbReference>
<dbReference type="Proteomes" id="UP000053201">
    <property type="component" value="Unassembled WGS sequence"/>
</dbReference>
<dbReference type="PANTHER" id="PTHR10270:SF161">
    <property type="entry name" value="SEX-DETERMINING REGION Y PROTEIN"/>
    <property type="match status" value="1"/>
</dbReference>
<evidence type="ECO:0000313" key="6">
    <source>
        <dbReference type="EMBL" id="KNC97617.1"/>
    </source>
</evidence>
<feature type="compositionally biased region" description="Basic and acidic residues" evidence="4">
    <location>
        <begin position="565"/>
        <end position="574"/>
    </location>
</feature>
<dbReference type="VEuPathDB" id="FungiDB:SPPG_07085"/>
<keyword evidence="1 3" id="KW-0238">DNA-binding</keyword>
<feature type="region of interest" description="Disordered" evidence="4">
    <location>
        <begin position="563"/>
        <end position="584"/>
    </location>
</feature>
<dbReference type="EMBL" id="KQ257463">
    <property type="protein sequence ID" value="KNC97617.1"/>
    <property type="molecule type" value="Genomic_DNA"/>
</dbReference>
<dbReference type="PROSITE" id="PS50118">
    <property type="entry name" value="HMG_BOX_2"/>
    <property type="match status" value="1"/>
</dbReference>
<evidence type="ECO:0000259" key="5">
    <source>
        <dbReference type="PROSITE" id="PS50118"/>
    </source>
</evidence>
<dbReference type="RefSeq" id="XP_016605657.1">
    <property type="nucleotide sequence ID" value="XM_016755266.1"/>
</dbReference>
<feature type="domain" description="HMG box" evidence="5">
    <location>
        <begin position="298"/>
        <end position="366"/>
    </location>
</feature>
<keyword evidence="3" id="KW-0539">Nucleus</keyword>
<feature type="compositionally biased region" description="Basic and acidic residues" evidence="4">
    <location>
        <begin position="349"/>
        <end position="367"/>
    </location>
</feature>
<dbReference type="InParanoid" id="A0A0L0H8V8"/>
<evidence type="ECO:0000313" key="7">
    <source>
        <dbReference type="Proteomes" id="UP000053201"/>
    </source>
</evidence>
<feature type="compositionally biased region" description="Pro residues" evidence="4">
    <location>
        <begin position="483"/>
        <end position="505"/>
    </location>
</feature>
<dbReference type="GO" id="GO:0001228">
    <property type="term" value="F:DNA-binding transcription activator activity, RNA polymerase II-specific"/>
    <property type="evidence" value="ECO:0007669"/>
    <property type="project" value="TreeGrafter"/>
</dbReference>
<feature type="DNA-binding region" description="HMG box" evidence="3">
    <location>
        <begin position="298"/>
        <end position="366"/>
    </location>
</feature>
<feature type="compositionally biased region" description="Basic and acidic residues" evidence="4">
    <location>
        <begin position="466"/>
        <end position="478"/>
    </location>
</feature>
<gene>
    <name evidence="6" type="ORF">SPPG_07085</name>
</gene>
<dbReference type="eggNOG" id="KOG0527">
    <property type="taxonomic scope" value="Eukaryota"/>
</dbReference>
<proteinExistence type="predicted"/>
<feature type="compositionally biased region" description="Polar residues" evidence="4">
    <location>
        <begin position="244"/>
        <end position="273"/>
    </location>
</feature>
<dbReference type="InterPro" id="IPR009071">
    <property type="entry name" value="HMG_box_dom"/>
</dbReference>
<evidence type="ECO:0000256" key="1">
    <source>
        <dbReference type="ARBA" id="ARBA00023125"/>
    </source>
</evidence>
<dbReference type="InterPro" id="IPR036910">
    <property type="entry name" value="HMG_box_dom_sf"/>
</dbReference>
<dbReference type="CDD" id="cd01389">
    <property type="entry name" value="HMG-box_ROX1-like"/>
    <property type="match status" value="1"/>
</dbReference>
<dbReference type="PANTHER" id="PTHR10270">
    <property type="entry name" value="SOX TRANSCRIPTION FACTOR"/>
    <property type="match status" value="1"/>
</dbReference>
<name>A0A0L0H8V8_SPIPD</name>
<evidence type="ECO:0000256" key="3">
    <source>
        <dbReference type="PROSITE-ProRule" id="PRU00267"/>
    </source>
</evidence>
<feature type="region of interest" description="Disordered" evidence="4">
    <location>
        <begin position="349"/>
        <end position="511"/>
    </location>
</feature>
<evidence type="ECO:0000256" key="2">
    <source>
        <dbReference type="ARBA" id="ARBA00023163"/>
    </source>
</evidence>
<organism evidence="6 7">
    <name type="scientific">Spizellomyces punctatus (strain DAOM BR117)</name>
    <dbReference type="NCBI Taxonomy" id="645134"/>
    <lineage>
        <taxon>Eukaryota</taxon>
        <taxon>Fungi</taxon>
        <taxon>Fungi incertae sedis</taxon>
        <taxon>Chytridiomycota</taxon>
        <taxon>Chytridiomycota incertae sedis</taxon>
        <taxon>Chytridiomycetes</taxon>
        <taxon>Spizellomycetales</taxon>
        <taxon>Spizellomycetaceae</taxon>
        <taxon>Spizellomyces</taxon>
    </lineage>
</organism>
<feature type="region of interest" description="Disordered" evidence="4">
    <location>
        <begin position="178"/>
        <end position="299"/>
    </location>
</feature>
<feature type="compositionally biased region" description="Polar residues" evidence="4">
    <location>
        <begin position="575"/>
        <end position="584"/>
    </location>
</feature>
<dbReference type="GO" id="GO:0030154">
    <property type="term" value="P:cell differentiation"/>
    <property type="evidence" value="ECO:0007669"/>
    <property type="project" value="TreeGrafter"/>
</dbReference>
<dbReference type="SUPFAM" id="SSF47095">
    <property type="entry name" value="HMG-box"/>
    <property type="match status" value="1"/>
</dbReference>
<feature type="compositionally biased region" description="Polar residues" evidence="4">
    <location>
        <begin position="7"/>
        <end position="18"/>
    </location>
</feature>
<sequence length="584" mass="63422">MTEREQFQQSPAWHQYNPQALPPTPPSVHLPGGQHISSANSPMVAYGGPMGLPPGYPFPPMHPYGYPGQPTGLPPGLPMMQMPGGPLVHPGQMLGPQMRPMAPPPNVPQGTIIYIPDGYMPLLYPEGQNGPPMGGPSSAEHGQMHPGALLSPVMGPAPGKMLQPQMMGGVGQGGLPMGGMGYHVPRGSQHPPYPSATSILQPTGSHSLPIPASGSMNIPTNPRPTYHSSPALHQQRPHNPGNLAINTNVSNRARSPRLSSADTATPNTAASGNSPTRSSHSSSFRSPTRTAAVKAKGAKRPANSWILYRQEKHPIVLAEHEGITNNEISKIVAEMWKAEPEHIKNIYKTRAEEERRRHRLLHPDYKYAPRKNKPKRRKRKPNSASHHQPYHQREGSGEATSPTDPSSASDAWPSPTKDIPNKFGARPYMPERPGAEHIQSWVDSEGSDSGDGPSPVSPRGSFEFNRFWEHPVDPHHQPQQEQLPPPQHQPQPHRPPNQMPPPPQMQPGHEHYIYDGPVVYHQDLFNGSDFTFEALGFPIVADDSIDAEGSDAGDLSIEDLMLADDAAKPKKEGTDNNVGPSPQG</sequence>
<feature type="region of interest" description="Disordered" evidence="4">
    <location>
        <begin position="1"/>
        <end position="36"/>
    </location>
</feature>
<keyword evidence="7" id="KW-1185">Reference proteome</keyword>
<dbReference type="GeneID" id="27690333"/>
<dbReference type="Pfam" id="PF00505">
    <property type="entry name" value="HMG_box"/>
    <property type="match status" value="1"/>
</dbReference>
<accession>A0A0L0H8V8</accession>